<evidence type="ECO:0000256" key="3">
    <source>
        <dbReference type="ARBA" id="ARBA00022723"/>
    </source>
</evidence>
<dbReference type="GeneID" id="72431446"/>
<dbReference type="GO" id="GO:0016151">
    <property type="term" value="F:nickel cation binding"/>
    <property type="evidence" value="ECO:0007669"/>
    <property type="project" value="InterPro"/>
</dbReference>
<dbReference type="InterPro" id="IPR027417">
    <property type="entry name" value="P-loop_NTPase"/>
</dbReference>
<evidence type="ECO:0000259" key="8">
    <source>
        <dbReference type="Pfam" id="PF02492"/>
    </source>
</evidence>
<keyword evidence="5" id="KW-0378">Hydrolase</keyword>
<evidence type="ECO:0000256" key="6">
    <source>
        <dbReference type="ARBA" id="ARBA00022833"/>
    </source>
</evidence>
<evidence type="ECO:0000256" key="4">
    <source>
        <dbReference type="ARBA" id="ARBA00022741"/>
    </source>
</evidence>
<keyword evidence="3" id="KW-0479">Metal-binding</keyword>
<accession>A0A0H3K6I9</accession>
<dbReference type="eggNOG" id="COG0378">
    <property type="taxonomic scope" value="Bacteria"/>
</dbReference>
<keyword evidence="6" id="KW-0862">Zinc</keyword>
<dbReference type="EMBL" id="AP008231">
    <property type="protein sequence ID" value="BAD79748.1"/>
    <property type="molecule type" value="Genomic_DNA"/>
</dbReference>
<dbReference type="RefSeq" id="WP_011243868.1">
    <property type="nucleotide sequence ID" value="NC_006576.1"/>
</dbReference>
<keyword evidence="7" id="KW-0342">GTP-binding</keyword>
<dbReference type="GO" id="GO:0005525">
    <property type="term" value="F:GTP binding"/>
    <property type="evidence" value="ECO:0007669"/>
    <property type="project" value="UniProtKB-KW"/>
</dbReference>
<evidence type="ECO:0000313" key="9">
    <source>
        <dbReference type="EMBL" id="BAD79748.1"/>
    </source>
</evidence>
<dbReference type="GO" id="GO:0051604">
    <property type="term" value="P:protein maturation"/>
    <property type="evidence" value="ECO:0007669"/>
    <property type="project" value="InterPro"/>
</dbReference>
<dbReference type="SUPFAM" id="SSF52540">
    <property type="entry name" value="P-loop containing nucleoside triphosphate hydrolases"/>
    <property type="match status" value="1"/>
</dbReference>
<dbReference type="Proteomes" id="UP000001175">
    <property type="component" value="Chromosome"/>
</dbReference>
<evidence type="ECO:0000256" key="7">
    <source>
        <dbReference type="ARBA" id="ARBA00023134"/>
    </source>
</evidence>
<reference evidence="9 10" key="1">
    <citation type="journal article" date="2007" name="Photosyn. Res.">
        <title>Complete nucleotide sequence of the freshwater unicellular cyanobacterium Synechococcus elongatus PCC 6301 chromosome: gene content and organization.</title>
        <authorList>
            <person name="Sugita C."/>
            <person name="Ogata K."/>
            <person name="Shikata M."/>
            <person name="Jikuya H."/>
            <person name="Takano J."/>
            <person name="Furumichi M."/>
            <person name="Kanehisa M."/>
            <person name="Omata T."/>
            <person name="Sugiura M."/>
            <person name="Sugita M."/>
        </authorList>
    </citation>
    <scope>NUCLEOTIDE SEQUENCE [LARGE SCALE GENOMIC DNA]</scope>
    <source>
        <strain evidence="10">ATCC 27144 / PCC 6301 / SAUG 1402/1</strain>
    </source>
</reference>
<evidence type="ECO:0000256" key="2">
    <source>
        <dbReference type="ARBA" id="ARBA00022596"/>
    </source>
</evidence>
<dbReference type="CDD" id="cd05390">
    <property type="entry name" value="HypB"/>
    <property type="match status" value="1"/>
</dbReference>
<dbReference type="KEGG" id="syc:syc1558_d"/>
<feature type="domain" description="CobW/HypB/UreG nucleotide-binding" evidence="8">
    <location>
        <begin position="54"/>
        <end position="212"/>
    </location>
</feature>
<dbReference type="InterPro" id="IPR004392">
    <property type="entry name" value="Hyd_mat_HypB"/>
</dbReference>
<organism evidence="9 10">
    <name type="scientific">Synechococcus sp. (strain ATCC 27144 / PCC 6301 / SAUG 1402/1)</name>
    <name type="common">Anacystis nidulans</name>
    <dbReference type="NCBI Taxonomy" id="269084"/>
    <lineage>
        <taxon>Bacteria</taxon>
        <taxon>Bacillati</taxon>
        <taxon>Cyanobacteriota</taxon>
        <taxon>Cyanophyceae</taxon>
        <taxon>Synechococcales</taxon>
        <taxon>Synechococcaceae</taxon>
        <taxon>Synechococcus</taxon>
    </lineage>
</organism>
<dbReference type="NCBIfam" id="TIGR00073">
    <property type="entry name" value="hypB"/>
    <property type="match status" value="1"/>
</dbReference>
<dbReference type="AlphaFoldDB" id="A0A0H3K6I9"/>
<dbReference type="Gene3D" id="3.40.50.300">
    <property type="entry name" value="P-loop containing nucleotide triphosphate hydrolases"/>
    <property type="match status" value="1"/>
</dbReference>
<keyword evidence="4" id="KW-0547">Nucleotide-binding</keyword>
<evidence type="ECO:0000256" key="1">
    <source>
        <dbReference type="ARBA" id="ARBA00006211"/>
    </source>
</evidence>
<dbReference type="GO" id="GO:0003924">
    <property type="term" value="F:GTPase activity"/>
    <property type="evidence" value="ECO:0007669"/>
    <property type="project" value="InterPro"/>
</dbReference>
<name>A0A0H3K6I9_SYNP6</name>
<keyword evidence="2" id="KW-0533">Nickel</keyword>
<evidence type="ECO:0000256" key="5">
    <source>
        <dbReference type="ARBA" id="ARBA00022801"/>
    </source>
</evidence>
<proteinExistence type="inferred from homology"/>
<dbReference type="Pfam" id="PF02492">
    <property type="entry name" value="cobW"/>
    <property type="match status" value="1"/>
</dbReference>
<dbReference type="PANTHER" id="PTHR30134">
    <property type="entry name" value="HYDROGENASE PROTEIN ASSEMBLY PROTEIN, NICKEL CHAPERONE"/>
    <property type="match status" value="1"/>
</dbReference>
<sequence length="242" mass="26070">MCGVCGCQSPDPVVIATPEPRQISLAEAILHRNDHAAAHNREHFQRAGVLALNLLSSPGSGKTALLERTLRELPPTLRPAAIVGDLATDRDAQRLQATGAPAIQIETGELCHLEADLVHRACHQLDLSAIDILFIENVGNLVCPAAFDLGEERRVLLLSVTEGEDKPLKYPSAFSRADLVLITKVDLAEAVEFDQAAAIANLRAVNPTATILPVSSRGGQGWSDWLDWLQVQRSHLLAPVKA</sequence>
<gene>
    <name evidence="9" type="primary">hypB</name>
    <name evidence="9" type="ordered locus">syc1558_d</name>
</gene>
<dbReference type="GO" id="GO:0008270">
    <property type="term" value="F:zinc ion binding"/>
    <property type="evidence" value="ECO:0007669"/>
    <property type="project" value="TreeGrafter"/>
</dbReference>
<evidence type="ECO:0000313" key="10">
    <source>
        <dbReference type="Proteomes" id="UP000001175"/>
    </source>
</evidence>
<dbReference type="InterPro" id="IPR003495">
    <property type="entry name" value="CobW/HypB/UreG_nucleotide-bd"/>
</dbReference>
<comment type="similarity">
    <text evidence="1">Belongs to the SIMIBI class G3E GTPase family. HypB/HupM subfamily.</text>
</comment>
<dbReference type="PIRSF" id="PIRSF005624">
    <property type="entry name" value="Ni-bind_GTPase"/>
    <property type="match status" value="1"/>
</dbReference>
<dbReference type="PANTHER" id="PTHR30134:SF2">
    <property type="entry name" value="HYDROGENASE MATURATION FACTOR HYPB"/>
    <property type="match status" value="1"/>
</dbReference>
<protein>
    <submittedName>
        <fullName evidence="9">Hydrogenase isoenzymes formation protein HypB</fullName>
    </submittedName>
</protein>